<proteinExistence type="predicted"/>
<dbReference type="Gene3D" id="3.10.180.10">
    <property type="entry name" value="2,3-Dihydroxybiphenyl 1,2-Dioxygenase, domain 1"/>
    <property type="match status" value="2"/>
</dbReference>
<dbReference type="EMBL" id="UINC01029471">
    <property type="protein sequence ID" value="SVB12245.1"/>
    <property type="molecule type" value="Genomic_DNA"/>
</dbReference>
<evidence type="ECO:0000313" key="2">
    <source>
        <dbReference type="EMBL" id="SVB12245.1"/>
    </source>
</evidence>
<reference evidence="2" key="1">
    <citation type="submission" date="2018-05" db="EMBL/GenBank/DDBJ databases">
        <authorList>
            <person name="Lanie J.A."/>
            <person name="Ng W.-L."/>
            <person name="Kazmierczak K.M."/>
            <person name="Andrzejewski T.M."/>
            <person name="Davidsen T.M."/>
            <person name="Wayne K.J."/>
            <person name="Tettelin H."/>
            <person name="Glass J.I."/>
            <person name="Rusch D."/>
            <person name="Podicherti R."/>
            <person name="Tsui H.-C.T."/>
            <person name="Winkler M.E."/>
        </authorList>
    </citation>
    <scope>NUCLEOTIDE SEQUENCE</scope>
</reference>
<accession>A0A382BEK5</accession>
<dbReference type="SUPFAM" id="SSF54593">
    <property type="entry name" value="Glyoxalase/Bleomycin resistance protein/Dihydroxybiphenyl dioxygenase"/>
    <property type="match status" value="2"/>
</dbReference>
<protein>
    <recommendedName>
        <fullName evidence="1">Glyoxalase/fosfomycin resistance/dioxygenase domain-containing protein</fullName>
    </recommendedName>
</protein>
<organism evidence="2">
    <name type="scientific">marine metagenome</name>
    <dbReference type="NCBI Taxonomy" id="408172"/>
    <lineage>
        <taxon>unclassified sequences</taxon>
        <taxon>metagenomes</taxon>
        <taxon>ecological metagenomes</taxon>
    </lineage>
</organism>
<evidence type="ECO:0000259" key="1">
    <source>
        <dbReference type="Pfam" id="PF00903"/>
    </source>
</evidence>
<sequence length="262" mass="28665">MRLVAVALAVSSTATAQSRTVPHEVRTTKFTITDVETSKVFYELIGLREVNRFEAAGLVEPFMAFDQEGGRMGLLAFADPETIEKTSLPVSVLTVPDLDPVLARFEAANQPIQEFSGDATGGVRIAIARDPSGNAIELVEQDGPPRVAGARLIVDDRVATEEFFVRLFGVEPGRRIQTDTFDEVFFDFGGGMFVALYEPKDEAQATFPRSEEPVVAIYSTDFDAVRERVKTEGLRLREFGQGMFLATDPSGNVVEVVRQAAP</sequence>
<dbReference type="AlphaFoldDB" id="A0A382BEK5"/>
<dbReference type="Pfam" id="PF00903">
    <property type="entry name" value="Glyoxalase"/>
    <property type="match status" value="1"/>
</dbReference>
<feature type="domain" description="Glyoxalase/fosfomycin resistance/dioxygenase" evidence="1">
    <location>
        <begin position="31"/>
        <end position="138"/>
    </location>
</feature>
<name>A0A382BEK5_9ZZZZ</name>
<dbReference type="InterPro" id="IPR004360">
    <property type="entry name" value="Glyas_Fos-R_dOase_dom"/>
</dbReference>
<dbReference type="InterPro" id="IPR029068">
    <property type="entry name" value="Glyas_Bleomycin-R_OHBP_Dase"/>
</dbReference>
<gene>
    <name evidence="2" type="ORF">METZ01_LOCUS165099</name>
</gene>